<gene>
    <name evidence="2" type="ORF">SAMN06265355_1263</name>
</gene>
<reference evidence="3" key="1">
    <citation type="submission" date="2017-06" db="EMBL/GenBank/DDBJ databases">
        <authorList>
            <person name="Varghese N."/>
            <person name="Submissions S."/>
        </authorList>
    </citation>
    <scope>NUCLEOTIDE SEQUENCE [LARGE SCALE GENOMIC DNA]</scope>
    <source>
        <strain evidence="3">DSM 44485</strain>
    </source>
</reference>
<protein>
    <submittedName>
        <fullName evidence="2">Uncharacterized protein</fullName>
    </submittedName>
</protein>
<evidence type="ECO:0000256" key="1">
    <source>
        <dbReference type="SAM" id="MobiDB-lite"/>
    </source>
</evidence>
<dbReference type="EMBL" id="FZNP01000026">
    <property type="protein sequence ID" value="SNS71877.1"/>
    <property type="molecule type" value="Genomic_DNA"/>
</dbReference>
<dbReference type="AlphaFoldDB" id="A0A239GRV6"/>
<sequence>MAPKIEPSPKRDAASQLSWPNPVPDAMSGDNSTGRNDGAKTVTGGTGHRQRRCQEADQITE</sequence>
<keyword evidence="3" id="KW-1185">Reference proteome</keyword>
<accession>A0A239GRV6</accession>
<organism evidence="2 3">
    <name type="scientific">Actinomadura mexicana</name>
    <dbReference type="NCBI Taxonomy" id="134959"/>
    <lineage>
        <taxon>Bacteria</taxon>
        <taxon>Bacillati</taxon>
        <taxon>Actinomycetota</taxon>
        <taxon>Actinomycetes</taxon>
        <taxon>Streptosporangiales</taxon>
        <taxon>Thermomonosporaceae</taxon>
        <taxon>Actinomadura</taxon>
    </lineage>
</organism>
<name>A0A239GRV6_9ACTN</name>
<evidence type="ECO:0000313" key="3">
    <source>
        <dbReference type="Proteomes" id="UP000198420"/>
    </source>
</evidence>
<dbReference type="Proteomes" id="UP000198420">
    <property type="component" value="Unassembled WGS sequence"/>
</dbReference>
<proteinExistence type="predicted"/>
<feature type="region of interest" description="Disordered" evidence="1">
    <location>
        <begin position="1"/>
        <end position="61"/>
    </location>
</feature>
<dbReference type="RefSeq" id="WP_089316709.1">
    <property type="nucleotide sequence ID" value="NZ_FZNP01000026.1"/>
</dbReference>
<evidence type="ECO:0000313" key="2">
    <source>
        <dbReference type="EMBL" id="SNS71877.1"/>
    </source>
</evidence>